<accession>A0ACC1LR78</accession>
<keyword evidence="1" id="KW-0378">Hydrolase</keyword>
<evidence type="ECO:0000313" key="2">
    <source>
        <dbReference type="Proteomes" id="UP001140096"/>
    </source>
</evidence>
<organism evidence="1 2">
    <name type="scientific">Coemansia furcata</name>
    <dbReference type="NCBI Taxonomy" id="417177"/>
    <lineage>
        <taxon>Eukaryota</taxon>
        <taxon>Fungi</taxon>
        <taxon>Fungi incertae sedis</taxon>
        <taxon>Zoopagomycota</taxon>
        <taxon>Kickxellomycotina</taxon>
        <taxon>Kickxellomycetes</taxon>
        <taxon>Kickxellales</taxon>
        <taxon>Kickxellaceae</taxon>
        <taxon>Coemansia</taxon>
    </lineage>
</organism>
<keyword evidence="1" id="KW-0067">ATP-binding</keyword>
<dbReference type="Proteomes" id="UP001140096">
    <property type="component" value="Unassembled WGS sequence"/>
</dbReference>
<name>A0ACC1LR78_9FUNG</name>
<feature type="non-terminal residue" evidence="1">
    <location>
        <position position="1"/>
    </location>
</feature>
<proteinExistence type="predicted"/>
<reference evidence="1" key="1">
    <citation type="submission" date="2022-07" db="EMBL/GenBank/DDBJ databases">
        <title>Phylogenomic reconstructions and comparative analyses of Kickxellomycotina fungi.</title>
        <authorList>
            <person name="Reynolds N.K."/>
            <person name="Stajich J.E."/>
            <person name="Barry K."/>
            <person name="Grigoriev I.V."/>
            <person name="Crous P."/>
            <person name="Smith M.E."/>
        </authorList>
    </citation>
    <scope>NUCLEOTIDE SEQUENCE</scope>
    <source>
        <strain evidence="1">CBS 102833</strain>
    </source>
</reference>
<sequence>SQLLLDVAGRSRKEGKVVAQASTAREEQQTAAESLRVLRQQLDEVNAENRELDSRMQGLDPSDTVAMSELRERYRQCIAKRKGINQKINSERSHVREAAHKMDVTKHKVRLQILQRTDILCCTLSGSGHELLTSLGCTFDTVIIDEAAQSVELSCLIPLKYGCERCILVGDPNQLPPTVLSQTAAQFMYNQSMFVRIQKGSPNLVSLLSIQYRMHPEISIFPSRLFYESRLKDGPDMDKKQSAPWHSNANYPPFRFFNIKSGREQTDSSHSVFNPAEVDAAAQLVFSLCKDYPRLYWKQKIGIITPYKLQLRKLTAKFKQLFGPAITDAIEFNTVDGFQGQEKEVIIFSCVRAGGSGVGFLSDERRMNVGLTRARKSLFVLGNADLLDSSPLWRQMIGDARTRGLLKESSLPLFGCQVRNGSALNNLLNEPPAKENRDVDGEGSRAEFTFEKIDEEALERLNQSIEQANIDSNSGGIAKLHLDGKRKHVDVGPAARSDLPPIVTDGSRGLARDESIRKRHRQSASPESGGLDQAEHDTSHPPMTAGGSGHSRSTSNECLSAPVLSSTSCSVPPLPPAQVQPNREALLAAQREKQRSSLFIPKKRGGGGGVVGSNRELHHAPIRPHTTNVSMELPPPLPPPPPPPLPPSHSTPIPLPSLSTTQPQRNDSQKRSRTVSRNAPSREHGSHPRDRTPPTSTAPTRPKKRRAGLFRPPIGGSDGSSSGGGRQGKSGRNREDDREDMISGMFR</sequence>
<keyword evidence="1" id="KW-0547">Nucleotide-binding</keyword>
<comment type="caution">
    <text evidence="1">The sequence shown here is derived from an EMBL/GenBank/DDBJ whole genome shotgun (WGS) entry which is preliminary data.</text>
</comment>
<dbReference type="EMBL" id="JANBUP010000074">
    <property type="protein sequence ID" value="KAJ2813293.1"/>
    <property type="molecule type" value="Genomic_DNA"/>
</dbReference>
<protein>
    <submittedName>
        <fullName evidence="1">DEAD-box type RNA helicase</fullName>
    </submittedName>
</protein>
<gene>
    <name evidence="1" type="primary">SEN1_1</name>
    <name evidence="1" type="ORF">H4S07_000794</name>
</gene>
<keyword evidence="2" id="KW-1185">Reference proteome</keyword>
<evidence type="ECO:0000313" key="1">
    <source>
        <dbReference type="EMBL" id="KAJ2813293.1"/>
    </source>
</evidence>
<keyword evidence="1" id="KW-0347">Helicase</keyword>